<evidence type="ECO:0000313" key="2">
    <source>
        <dbReference type="EMBL" id="MEZ3162851.1"/>
    </source>
</evidence>
<dbReference type="Proteomes" id="UP001567572">
    <property type="component" value="Unassembled WGS sequence"/>
</dbReference>
<gene>
    <name evidence="2" type="ORF">ABNG04_02990</name>
</gene>
<feature type="domain" description="DUF7508" evidence="1">
    <location>
        <begin position="1"/>
        <end position="78"/>
    </location>
</feature>
<comment type="caution">
    <text evidence="2">The sequence shown here is derived from an EMBL/GenBank/DDBJ whole genome shotgun (WGS) entry which is preliminary data.</text>
</comment>
<dbReference type="EMBL" id="JBEDNY010000001">
    <property type="protein sequence ID" value="MEZ3162851.1"/>
    <property type="molecule type" value="Genomic_DNA"/>
</dbReference>
<protein>
    <recommendedName>
        <fullName evidence="1">DUF7508 domain-containing protein</fullName>
    </recommendedName>
</protein>
<name>A0ABD5LXW0_9EURY</name>
<dbReference type="AlphaFoldDB" id="A0ABD5LXW0"/>
<dbReference type="RefSeq" id="WP_371159917.1">
    <property type="nucleotide sequence ID" value="NZ_JBEDNX010000001.1"/>
</dbReference>
<accession>A0ABD5LXW0</accession>
<keyword evidence="3" id="KW-1185">Reference proteome</keyword>
<evidence type="ECO:0000259" key="1">
    <source>
        <dbReference type="Pfam" id="PF24348"/>
    </source>
</evidence>
<dbReference type="Pfam" id="PF24348">
    <property type="entry name" value="DUF7508"/>
    <property type="match status" value="1"/>
</dbReference>
<organism evidence="2 3">
    <name type="scientific">Halorubrum miltondacostae</name>
    <dbReference type="NCBI Taxonomy" id="3076378"/>
    <lineage>
        <taxon>Archaea</taxon>
        <taxon>Methanobacteriati</taxon>
        <taxon>Methanobacteriota</taxon>
        <taxon>Stenosarchaea group</taxon>
        <taxon>Halobacteria</taxon>
        <taxon>Halobacteriales</taxon>
        <taxon>Haloferacaceae</taxon>
        <taxon>Halorubrum</taxon>
    </lineage>
</organism>
<proteinExistence type="predicted"/>
<sequence length="79" mass="8591">MSLAKPWRDLDRSTVGSAPDRYALYELGDADGDTVGFGAGVLRDELKEALAYGDAAKVRWELADSLDHAERLLAEHTDG</sequence>
<reference evidence="2 3" key="1">
    <citation type="submission" date="2024-06" db="EMBL/GenBank/DDBJ databases">
        <title>Halorubrum miltondacostae sp. nov., a potential PHA producer isolated from an inland solar saltern in Rio Maior, Portugal.</title>
        <authorList>
            <person name="Albuquerque L."/>
            <person name="Viver T."/>
            <person name="Barroso C."/>
            <person name="Claudino R."/>
            <person name="Galvan M."/>
            <person name="Simoes G."/>
            <person name="Lobo Da Cunha A."/>
            <person name="Egas C."/>
        </authorList>
    </citation>
    <scope>NUCLEOTIDE SEQUENCE [LARGE SCALE GENOMIC DNA]</scope>
    <source>
        <strain evidence="2 3">RMP-11</strain>
    </source>
</reference>
<dbReference type="InterPro" id="IPR055930">
    <property type="entry name" value="DUF7508"/>
</dbReference>
<evidence type="ECO:0000313" key="3">
    <source>
        <dbReference type="Proteomes" id="UP001567572"/>
    </source>
</evidence>